<evidence type="ECO:0000256" key="2">
    <source>
        <dbReference type="ARBA" id="ARBA00010742"/>
    </source>
</evidence>
<feature type="domain" description="Solute-binding protein family 3/N-terminal" evidence="5">
    <location>
        <begin position="47"/>
        <end position="277"/>
    </location>
</feature>
<proteinExistence type="inferred from homology"/>
<accession>A0A9W6FXR7</accession>
<dbReference type="PANTHER" id="PTHR30024:SF47">
    <property type="entry name" value="TAURINE-BINDING PERIPLASMIC PROTEIN"/>
    <property type="match status" value="1"/>
</dbReference>
<dbReference type="InterPro" id="IPR001638">
    <property type="entry name" value="Solute-binding_3/MltF_N"/>
</dbReference>
<reference evidence="6" key="1">
    <citation type="submission" date="2022-12" db="EMBL/GenBank/DDBJ databases">
        <title>Reference genome sequencing for broad-spectrum identification of bacterial and archaeal isolates by mass spectrometry.</title>
        <authorList>
            <person name="Sekiguchi Y."/>
            <person name="Tourlousse D.M."/>
        </authorList>
    </citation>
    <scope>NUCLEOTIDE SEQUENCE</scope>
    <source>
        <strain evidence="6">H2</strain>
    </source>
</reference>
<protein>
    <submittedName>
        <fullName evidence="6">ABC transporter substrate-binding protein</fullName>
    </submittedName>
</protein>
<dbReference type="InterPro" id="IPR015168">
    <property type="entry name" value="SsuA/THI5"/>
</dbReference>
<evidence type="ECO:0000313" key="6">
    <source>
        <dbReference type="EMBL" id="GLI36774.1"/>
    </source>
</evidence>
<comment type="similarity">
    <text evidence="2">Belongs to the bacterial solute-binding protein SsuA/TauA family.</text>
</comment>
<evidence type="ECO:0000256" key="3">
    <source>
        <dbReference type="ARBA" id="ARBA00022729"/>
    </source>
</evidence>
<evidence type="ECO:0000256" key="1">
    <source>
        <dbReference type="ARBA" id="ARBA00004418"/>
    </source>
</evidence>
<dbReference type="AlphaFoldDB" id="A0A9W6FXR7"/>
<evidence type="ECO:0000313" key="7">
    <source>
        <dbReference type="Proteomes" id="UP001144352"/>
    </source>
</evidence>
<keyword evidence="4" id="KW-0812">Transmembrane</keyword>
<sequence>MGTSVITTKKIAVILGVVAVIAGGVFVTMVLQGGRSGKVSRSPERLVFAVAALLDSVPVLVAHHQGFFVQQGLDVEIKFYSAGKDALAAVRRGEADFATVADFPIMLAALDGADIRVLATISKSGRENSIVARKDSGITVPAHIRGKVVGVIPGTTSEFFLDEFLVMHGIPRSDIVVVELTPGETVNALLSKRVDAVSTWGQHAADLLKGLGDNSIRFFAQETYQMYWNIVASRNFVAGHRDTVQKVVTALDQANSSIRNNADGAKKTAMEAFRVDPAQLREVWPDYEFDLALDHTLLLTLESQARWAMKQNRTTVREVPNFQEFIYADALRRIKPAAVSVMR</sequence>
<keyword evidence="7" id="KW-1185">Reference proteome</keyword>
<keyword evidence="4" id="KW-0472">Membrane</keyword>
<dbReference type="GO" id="GO:0042597">
    <property type="term" value="C:periplasmic space"/>
    <property type="evidence" value="ECO:0007669"/>
    <property type="project" value="UniProtKB-SubCell"/>
</dbReference>
<comment type="subcellular location">
    <subcellularLocation>
        <location evidence="1">Periplasm</location>
    </subcellularLocation>
</comment>
<evidence type="ECO:0000259" key="5">
    <source>
        <dbReference type="SMART" id="SM00062"/>
    </source>
</evidence>
<dbReference type="Pfam" id="PF09084">
    <property type="entry name" value="NMT1"/>
    <property type="match status" value="1"/>
</dbReference>
<gene>
    <name evidence="6" type="ORF">GHYDROH2_02750</name>
</gene>
<comment type="caution">
    <text evidence="6">The sequence shown here is derived from an EMBL/GenBank/DDBJ whole genome shotgun (WGS) entry which is preliminary data.</text>
</comment>
<dbReference type="CDD" id="cd01008">
    <property type="entry name" value="PBP2_NrtA_SsuA_CpmA_like"/>
    <property type="match status" value="1"/>
</dbReference>
<dbReference type="PANTHER" id="PTHR30024">
    <property type="entry name" value="ALIPHATIC SULFONATES-BINDING PROTEIN-RELATED"/>
    <property type="match status" value="1"/>
</dbReference>
<dbReference type="SUPFAM" id="SSF53850">
    <property type="entry name" value="Periplasmic binding protein-like II"/>
    <property type="match status" value="1"/>
</dbReference>
<organism evidence="6 7">
    <name type="scientific">Geobacter hydrogenophilus</name>
    <dbReference type="NCBI Taxonomy" id="40983"/>
    <lineage>
        <taxon>Bacteria</taxon>
        <taxon>Pseudomonadati</taxon>
        <taxon>Thermodesulfobacteriota</taxon>
        <taxon>Desulfuromonadia</taxon>
        <taxon>Geobacterales</taxon>
        <taxon>Geobacteraceae</taxon>
        <taxon>Geobacter</taxon>
    </lineage>
</organism>
<keyword evidence="3" id="KW-0732">Signal</keyword>
<evidence type="ECO:0000256" key="4">
    <source>
        <dbReference type="SAM" id="Phobius"/>
    </source>
</evidence>
<name>A0A9W6FXR7_9BACT</name>
<dbReference type="Proteomes" id="UP001144352">
    <property type="component" value="Unassembled WGS sequence"/>
</dbReference>
<dbReference type="SMART" id="SM00062">
    <property type="entry name" value="PBPb"/>
    <property type="match status" value="1"/>
</dbReference>
<keyword evidence="4" id="KW-1133">Transmembrane helix</keyword>
<dbReference type="Gene3D" id="3.40.190.10">
    <property type="entry name" value="Periplasmic binding protein-like II"/>
    <property type="match status" value="2"/>
</dbReference>
<feature type="transmembrane region" description="Helical" evidence="4">
    <location>
        <begin position="12"/>
        <end position="34"/>
    </location>
</feature>
<dbReference type="GO" id="GO:0042918">
    <property type="term" value="P:alkanesulfonate transmembrane transport"/>
    <property type="evidence" value="ECO:0007669"/>
    <property type="project" value="TreeGrafter"/>
</dbReference>
<dbReference type="EMBL" id="BSDS01000001">
    <property type="protein sequence ID" value="GLI36774.1"/>
    <property type="molecule type" value="Genomic_DNA"/>
</dbReference>